<dbReference type="InterPro" id="IPR035901">
    <property type="entry name" value="GIY-YIG_endonuc_sf"/>
</dbReference>
<reference evidence="3 4" key="1">
    <citation type="journal article" date="2015" name="Int. J. Syst. Evol. Microbiol.">
        <title>Sphingomonas hengshuiensis sp. nov., isolated from lake wetland.</title>
        <authorList>
            <person name="Wei S."/>
            <person name="Wang T."/>
            <person name="Liu H."/>
            <person name="Zhang C."/>
            <person name="Guo J."/>
            <person name="Wang Q."/>
            <person name="Liang K."/>
            <person name="Zhang Z."/>
        </authorList>
    </citation>
    <scope>NUCLEOTIDE SEQUENCE [LARGE SCALE GENOMIC DNA]</scope>
    <source>
        <strain evidence="3 4">WHSC-8</strain>
    </source>
</reference>
<dbReference type="Pfam" id="PF01541">
    <property type="entry name" value="GIY-YIG"/>
    <property type="match status" value="1"/>
</dbReference>
<evidence type="ECO:0000313" key="4">
    <source>
        <dbReference type="Proteomes" id="UP000032300"/>
    </source>
</evidence>
<sequence>MPAKAGTSGEEGPHLPGWTYIMTNKPRGVLYIGVTAALNQRVQQHREGKGSSFCARYNLTRLVLAEPHDSIDDAIVREKRLKEWRRAWKIALIEETNPEWRDLFGEVWE</sequence>
<dbReference type="InterPro" id="IPR050190">
    <property type="entry name" value="UPF0213_domain"/>
</dbReference>
<dbReference type="PANTHER" id="PTHR34477">
    <property type="entry name" value="UPF0213 PROTEIN YHBQ"/>
    <property type="match status" value="1"/>
</dbReference>
<dbReference type="InterPro" id="IPR000305">
    <property type="entry name" value="GIY-YIG_endonuc"/>
</dbReference>
<evidence type="ECO:0000256" key="1">
    <source>
        <dbReference type="ARBA" id="ARBA00007435"/>
    </source>
</evidence>
<keyword evidence="4" id="KW-1185">Reference proteome</keyword>
<accession>A0A7U4J704</accession>
<dbReference type="CDD" id="cd10448">
    <property type="entry name" value="GIY-YIG_unchar_3"/>
    <property type="match status" value="1"/>
</dbReference>
<dbReference type="Gene3D" id="3.40.1440.10">
    <property type="entry name" value="GIY-YIG endonuclease"/>
    <property type="match status" value="1"/>
</dbReference>
<reference evidence="3 4" key="2">
    <citation type="submission" date="2015-02" db="EMBL/GenBank/DDBJ databases">
        <title>The complete genome of Sphingomonas hengshuiensis sp. WHSC-8 isolated from soil of Hengshui Lake.</title>
        <authorList>
            <person name="Wei S."/>
            <person name="Guo J."/>
            <person name="Su C."/>
            <person name="Wu R."/>
            <person name="Zhang Z."/>
            <person name="Liang K."/>
            <person name="Li H."/>
            <person name="Wang T."/>
            <person name="Liu H."/>
            <person name="Zhang C."/>
            <person name="Li Z."/>
            <person name="Wang Q."/>
            <person name="Meng J."/>
        </authorList>
    </citation>
    <scope>NUCLEOTIDE SEQUENCE [LARGE SCALE GENOMIC DNA]</scope>
    <source>
        <strain evidence="3 4">WHSC-8</strain>
    </source>
</reference>
<dbReference type="EMBL" id="CP010836">
    <property type="protein sequence ID" value="AJP71410.1"/>
    <property type="molecule type" value="Genomic_DNA"/>
</dbReference>
<dbReference type="PANTHER" id="PTHR34477:SF5">
    <property type="entry name" value="BSL5627 PROTEIN"/>
    <property type="match status" value="1"/>
</dbReference>
<name>A0A7U4J704_9SPHN</name>
<gene>
    <name evidence="3" type="ORF">TS85_05935</name>
</gene>
<dbReference type="KEGG" id="sphi:TS85_05935"/>
<dbReference type="SUPFAM" id="SSF82771">
    <property type="entry name" value="GIY-YIG endonuclease"/>
    <property type="match status" value="1"/>
</dbReference>
<protein>
    <submittedName>
        <fullName evidence="3">Excinuclease ABC subunit C</fullName>
    </submittedName>
</protein>
<dbReference type="AlphaFoldDB" id="A0A7U4J704"/>
<dbReference type="SMART" id="SM00465">
    <property type="entry name" value="GIYc"/>
    <property type="match status" value="1"/>
</dbReference>
<proteinExistence type="inferred from homology"/>
<dbReference type="PROSITE" id="PS50164">
    <property type="entry name" value="GIY_YIG"/>
    <property type="match status" value="1"/>
</dbReference>
<dbReference type="Proteomes" id="UP000032300">
    <property type="component" value="Chromosome"/>
</dbReference>
<evidence type="ECO:0000259" key="2">
    <source>
        <dbReference type="PROSITE" id="PS50164"/>
    </source>
</evidence>
<comment type="similarity">
    <text evidence="1">Belongs to the UPF0213 family.</text>
</comment>
<organism evidence="3 4">
    <name type="scientific">Sphingomonas hengshuiensis</name>
    <dbReference type="NCBI Taxonomy" id="1609977"/>
    <lineage>
        <taxon>Bacteria</taxon>
        <taxon>Pseudomonadati</taxon>
        <taxon>Pseudomonadota</taxon>
        <taxon>Alphaproteobacteria</taxon>
        <taxon>Sphingomonadales</taxon>
        <taxon>Sphingomonadaceae</taxon>
        <taxon>Sphingomonas</taxon>
    </lineage>
</organism>
<feature type="domain" description="GIY-YIG" evidence="2">
    <location>
        <begin position="15"/>
        <end position="91"/>
    </location>
</feature>
<evidence type="ECO:0000313" key="3">
    <source>
        <dbReference type="EMBL" id="AJP71410.1"/>
    </source>
</evidence>